<evidence type="ECO:0000313" key="5">
    <source>
        <dbReference type="Proteomes" id="UP000325440"/>
    </source>
</evidence>
<dbReference type="GO" id="GO:0000379">
    <property type="term" value="P:tRNA-type intron splice site recognition and cleavage"/>
    <property type="evidence" value="ECO:0007669"/>
    <property type="project" value="TreeGrafter"/>
</dbReference>
<dbReference type="InterPro" id="IPR024336">
    <property type="entry name" value="tRNA_splic_suSen54_N"/>
</dbReference>
<dbReference type="Proteomes" id="UP000325440">
    <property type="component" value="Unassembled WGS sequence"/>
</dbReference>
<keyword evidence="4" id="KW-0378">Hydrolase</keyword>
<dbReference type="PANTHER" id="PTHR21027">
    <property type="entry name" value="TRNA-SPLICING ENDONUCLEASE SUBUNIT SEN54"/>
    <property type="match status" value="1"/>
</dbReference>
<name>A0A5E4MW02_9HEMI</name>
<proteinExistence type="inferred from homology"/>
<feature type="domain" description="tRNA-splicing endonuclease subunit Sen54 N-terminal" evidence="3">
    <location>
        <begin position="45"/>
        <end position="110"/>
    </location>
</feature>
<sequence>MDDKKICNPYHRQKAHKLTNCNEKKNEKCNEKDINKLLYARKLKLEKPRTIKKNASQSEAEWDENLIMAKITKFANNITKNFGHSWNKAIYLYPEECLFLLEKNSLILRWKGNELSFQNAFTLLLAEGSSCTYKQYKTYSYLKKMGFRVFKFDNKLNQNNCSLPNLTKLPEKSARKKNNNSVKNNQKFQKKNTHLVNSSLGDNVCFPKIAGTNWVVVSTPPQCYLPHNLQPCNNIYMFNITKGRHMEITAMLSDYYSENYKKKPFFEKESIVYESPPTGMYPVYEKNIPKREELMVKAIEKNNYEPKKKKLKLLNTNKDDLPVAINLTSNLSYLVNANVTNTETKNINTMTASSSFVNTNVTNTETKNINTMTASSSFVNTNVTNTETKNVNTMTASSSFVNANLTNTETNSEHDKAEPFQRVTENEKCSMESRIPSHIREKLFAIKLTEVKYEFNTNSDYSIRYDVYYPNNHFPKKNRPVADFRVIVFEDYLNNFPNIYDVNASNPHDNVPTLWAIVNSGDVSFYNVNNITLPKPTDWKIV</sequence>
<accession>A0A5E4MW02</accession>
<dbReference type="AlphaFoldDB" id="A0A5E4MW02"/>
<comment type="similarity">
    <text evidence="1">Belongs to the SEN54 family.</text>
</comment>
<keyword evidence="2" id="KW-0819">tRNA processing</keyword>
<evidence type="ECO:0000259" key="3">
    <source>
        <dbReference type="Pfam" id="PF12928"/>
    </source>
</evidence>
<keyword evidence="4" id="KW-0540">Nuclease</keyword>
<keyword evidence="5" id="KW-1185">Reference proteome</keyword>
<dbReference type="GO" id="GO:0000214">
    <property type="term" value="C:tRNA-intron endonuclease complex"/>
    <property type="evidence" value="ECO:0007669"/>
    <property type="project" value="TreeGrafter"/>
</dbReference>
<dbReference type="OrthoDB" id="408683at2759"/>
<dbReference type="PANTHER" id="PTHR21027:SF1">
    <property type="entry name" value="TRNA-SPLICING ENDONUCLEASE SUBUNIT SEN54"/>
    <property type="match status" value="1"/>
</dbReference>
<protein>
    <submittedName>
        <fullName evidence="4">tRNA-splicing endonuclease, subunit Sen54, N-terminal</fullName>
    </submittedName>
</protein>
<evidence type="ECO:0000313" key="4">
    <source>
        <dbReference type="EMBL" id="VVC35729.1"/>
    </source>
</evidence>
<dbReference type="InterPro" id="IPR024337">
    <property type="entry name" value="tRNA_splic_suSen54"/>
</dbReference>
<keyword evidence="4" id="KW-0255">Endonuclease</keyword>
<dbReference type="Pfam" id="PF12928">
    <property type="entry name" value="tRNA_int_end_N2"/>
    <property type="match status" value="1"/>
</dbReference>
<dbReference type="EMBL" id="CABPRJ010001427">
    <property type="protein sequence ID" value="VVC35729.1"/>
    <property type="molecule type" value="Genomic_DNA"/>
</dbReference>
<organism evidence="4 5">
    <name type="scientific">Cinara cedri</name>
    <dbReference type="NCBI Taxonomy" id="506608"/>
    <lineage>
        <taxon>Eukaryota</taxon>
        <taxon>Metazoa</taxon>
        <taxon>Ecdysozoa</taxon>
        <taxon>Arthropoda</taxon>
        <taxon>Hexapoda</taxon>
        <taxon>Insecta</taxon>
        <taxon>Pterygota</taxon>
        <taxon>Neoptera</taxon>
        <taxon>Paraneoptera</taxon>
        <taxon>Hemiptera</taxon>
        <taxon>Sternorrhyncha</taxon>
        <taxon>Aphidomorpha</taxon>
        <taxon>Aphidoidea</taxon>
        <taxon>Aphididae</taxon>
        <taxon>Lachninae</taxon>
        <taxon>Cinara</taxon>
    </lineage>
</organism>
<evidence type="ECO:0000256" key="1">
    <source>
        <dbReference type="ARBA" id="ARBA00005736"/>
    </source>
</evidence>
<reference evidence="4 5" key="1">
    <citation type="submission" date="2019-08" db="EMBL/GenBank/DDBJ databases">
        <authorList>
            <person name="Alioto T."/>
            <person name="Alioto T."/>
            <person name="Gomez Garrido J."/>
        </authorList>
    </citation>
    <scope>NUCLEOTIDE SEQUENCE [LARGE SCALE GENOMIC DNA]</scope>
</reference>
<gene>
    <name evidence="4" type="ORF">CINCED_3A016347</name>
</gene>
<dbReference type="GO" id="GO:0004519">
    <property type="term" value="F:endonuclease activity"/>
    <property type="evidence" value="ECO:0007669"/>
    <property type="project" value="UniProtKB-KW"/>
</dbReference>
<evidence type="ECO:0000256" key="2">
    <source>
        <dbReference type="ARBA" id="ARBA00022694"/>
    </source>
</evidence>